<reference evidence="4" key="1">
    <citation type="journal article" date="2019" name="Int. J. Syst. Evol. Microbiol.">
        <title>The Global Catalogue of Microorganisms (GCM) 10K type strain sequencing project: providing services to taxonomists for standard genome sequencing and annotation.</title>
        <authorList>
            <consortium name="The Broad Institute Genomics Platform"/>
            <consortium name="The Broad Institute Genome Sequencing Center for Infectious Disease"/>
            <person name="Wu L."/>
            <person name="Ma J."/>
        </authorList>
    </citation>
    <scope>NUCLEOTIDE SEQUENCE [LARGE SCALE GENOMIC DNA]</scope>
    <source>
        <strain evidence="4">JCM 7356</strain>
    </source>
</reference>
<feature type="domain" description="HTH merR-type" evidence="2">
    <location>
        <begin position="44"/>
        <end position="112"/>
    </location>
</feature>
<gene>
    <name evidence="3" type="ORF">GCM10010430_72590</name>
</gene>
<comment type="caution">
    <text evidence="3">The sequence shown here is derived from an EMBL/GenBank/DDBJ whole genome shotgun (WGS) entry which is preliminary data.</text>
</comment>
<protein>
    <recommendedName>
        <fullName evidence="2">HTH merR-type domain-containing protein</fullName>
    </recommendedName>
</protein>
<dbReference type="SUPFAM" id="SSF46955">
    <property type="entry name" value="Putative DNA-binding domain"/>
    <property type="match status" value="1"/>
</dbReference>
<dbReference type="SMART" id="SM00422">
    <property type="entry name" value="HTH_MERR"/>
    <property type="match status" value="1"/>
</dbReference>
<evidence type="ECO:0000259" key="2">
    <source>
        <dbReference type="PROSITE" id="PS50937"/>
    </source>
</evidence>
<accession>A0ABP5RUF5</accession>
<dbReference type="Gene3D" id="1.10.1660.10">
    <property type="match status" value="1"/>
</dbReference>
<sequence>MRKARGSLHSAWLGLEEICSVEVRFRERRGEAVVLPIDDPDAALYAVGQVAAVLHVQVAFLRRLDEQGVVVPGRSAGGQRRYSRREIDRVAALVKLISEGLTLEGARRVLDLQVRVEKLEADLGRARGQ</sequence>
<dbReference type="Proteomes" id="UP001500305">
    <property type="component" value="Unassembled WGS sequence"/>
</dbReference>
<dbReference type="Pfam" id="PF13411">
    <property type="entry name" value="MerR_1"/>
    <property type="match status" value="1"/>
</dbReference>
<organism evidence="3 4">
    <name type="scientific">Kitasatospora cystarginea</name>
    <dbReference type="NCBI Taxonomy" id="58350"/>
    <lineage>
        <taxon>Bacteria</taxon>
        <taxon>Bacillati</taxon>
        <taxon>Actinomycetota</taxon>
        <taxon>Actinomycetes</taxon>
        <taxon>Kitasatosporales</taxon>
        <taxon>Streptomycetaceae</taxon>
        <taxon>Kitasatospora</taxon>
    </lineage>
</organism>
<dbReference type="PANTHER" id="PTHR30204">
    <property type="entry name" value="REDOX-CYCLING DRUG-SENSING TRANSCRIPTIONAL ACTIVATOR SOXR"/>
    <property type="match status" value="1"/>
</dbReference>
<dbReference type="InterPro" id="IPR000551">
    <property type="entry name" value="MerR-type_HTH_dom"/>
</dbReference>
<dbReference type="PROSITE" id="PS50937">
    <property type="entry name" value="HTH_MERR_2"/>
    <property type="match status" value="1"/>
</dbReference>
<evidence type="ECO:0000313" key="3">
    <source>
        <dbReference type="EMBL" id="GAA2276137.1"/>
    </source>
</evidence>
<keyword evidence="4" id="KW-1185">Reference proteome</keyword>
<proteinExistence type="predicted"/>
<dbReference type="InterPro" id="IPR047057">
    <property type="entry name" value="MerR_fam"/>
</dbReference>
<evidence type="ECO:0000256" key="1">
    <source>
        <dbReference type="ARBA" id="ARBA00023125"/>
    </source>
</evidence>
<evidence type="ECO:0000313" key="4">
    <source>
        <dbReference type="Proteomes" id="UP001500305"/>
    </source>
</evidence>
<keyword evidence="1" id="KW-0238">DNA-binding</keyword>
<dbReference type="PANTHER" id="PTHR30204:SF93">
    <property type="entry name" value="HTH MERR-TYPE DOMAIN-CONTAINING PROTEIN"/>
    <property type="match status" value="1"/>
</dbReference>
<dbReference type="InterPro" id="IPR009061">
    <property type="entry name" value="DNA-bd_dom_put_sf"/>
</dbReference>
<dbReference type="EMBL" id="BAAATR010000054">
    <property type="protein sequence ID" value="GAA2276137.1"/>
    <property type="molecule type" value="Genomic_DNA"/>
</dbReference>
<name>A0ABP5RUF5_9ACTN</name>